<dbReference type="Gene3D" id="1.10.357.40">
    <property type="entry name" value="YbiA-like"/>
    <property type="match status" value="1"/>
</dbReference>
<dbReference type="CDD" id="cd15457">
    <property type="entry name" value="NADAR"/>
    <property type="match status" value="1"/>
</dbReference>
<dbReference type="Pfam" id="PF08719">
    <property type="entry name" value="NADAR"/>
    <property type="match status" value="1"/>
</dbReference>
<organism evidence="2 3">
    <name type="scientific">Meloidogyne incognita</name>
    <name type="common">Southern root-knot nematode worm</name>
    <name type="synonym">Oxyuris incognita</name>
    <dbReference type="NCBI Taxonomy" id="6306"/>
    <lineage>
        <taxon>Eukaryota</taxon>
        <taxon>Metazoa</taxon>
        <taxon>Ecdysozoa</taxon>
        <taxon>Nematoda</taxon>
        <taxon>Chromadorea</taxon>
        <taxon>Rhabditida</taxon>
        <taxon>Tylenchina</taxon>
        <taxon>Tylenchomorpha</taxon>
        <taxon>Tylenchoidea</taxon>
        <taxon>Meloidogynidae</taxon>
        <taxon>Meloidogyninae</taxon>
        <taxon>Meloidogyne</taxon>
        <taxon>Meloidogyne incognita group</taxon>
    </lineage>
</organism>
<dbReference type="Proteomes" id="UP000887563">
    <property type="component" value="Unplaced"/>
</dbReference>
<dbReference type="InterPro" id="IPR012816">
    <property type="entry name" value="NADAR"/>
</dbReference>
<evidence type="ECO:0000313" key="3">
    <source>
        <dbReference type="WBParaSite" id="Minc3s01620g25152"/>
    </source>
</evidence>
<feature type="domain" description="NADAR" evidence="1">
    <location>
        <begin position="42"/>
        <end position="175"/>
    </location>
</feature>
<name>A0A914MCA1_MELIC</name>
<accession>A0A914MCA1</accession>
<dbReference type="AlphaFoldDB" id="A0A914MCA1"/>
<proteinExistence type="predicted"/>
<evidence type="ECO:0000313" key="2">
    <source>
        <dbReference type="Proteomes" id="UP000887563"/>
    </source>
</evidence>
<protein>
    <submittedName>
        <fullName evidence="3">NADAR domain-containing protein</fullName>
    </submittedName>
</protein>
<reference evidence="3" key="1">
    <citation type="submission" date="2022-11" db="UniProtKB">
        <authorList>
            <consortium name="WormBaseParasite"/>
        </authorList>
    </citation>
    <scope>IDENTIFICATION</scope>
</reference>
<dbReference type="SUPFAM" id="SSF143990">
    <property type="entry name" value="YbiA-like"/>
    <property type="match status" value="1"/>
</dbReference>
<keyword evidence="2" id="KW-1185">Reference proteome</keyword>
<evidence type="ECO:0000259" key="1">
    <source>
        <dbReference type="Pfam" id="PF08719"/>
    </source>
</evidence>
<dbReference type="WBParaSite" id="Minc3s01620g25152">
    <property type="protein sequence ID" value="Minc3s01620g25152"/>
    <property type="gene ID" value="Minc3s01620g25152"/>
</dbReference>
<dbReference type="InterPro" id="IPR037238">
    <property type="entry name" value="YbiA-like_sf"/>
</dbReference>
<sequence>MFSDINLETTSHMFERLQLKHQQNSLPPEEILGTQNQNIFIFSSHRCGFDNRFKTTFTLLGRTFNSTEQYFIWQKARYFGDLEIAAQVLMLNNPLAIGRIGTRIMYTGLWAKFTQNTQLFNQLRATGNGLITHASDSNLYWSNGLSPKSFVLNDPSIWEGENKLGELLMELRTEINTSIF</sequence>